<keyword evidence="3" id="KW-1185">Reference proteome</keyword>
<dbReference type="EMBL" id="JAINUG010000051">
    <property type="protein sequence ID" value="KAJ8404912.1"/>
    <property type="molecule type" value="Genomic_DNA"/>
</dbReference>
<gene>
    <name evidence="2" type="ORF">AAFF_G00332990</name>
</gene>
<protein>
    <submittedName>
        <fullName evidence="2">Uncharacterized protein</fullName>
    </submittedName>
</protein>
<sequence>MSADRECLCTAEGLQITGNLKRDVVPHRTGEAWQRYYLSPPVFHQTLQKTTAFRRQGPSQTATEPGLLVSPQTTGEGSVFHQGGQNSAGLTAAWLGLLPISSNQ</sequence>
<dbReference type="AlphaFoldDB" id="A0AAD7SLJ8"/>
<comment type="caution">
    <text evidence="2">The sequence shown here is derived from an EMBL/GenBank/DDBJ whole genome shotgun (WGS) entry which is preliminary data.</text>
</comment>
<evidence type="ECO:0000313" key="2">
    <source>
        <dbReference type="EMBL" id="KAJ8404912.1"/>
    </source>
</evidence>
<evidence type="ECO:0000313" key="3">
    <source>
        <dbReference type="Proteomes" id="UP001221898"/>
    </source>
</evidence>
<evidence type="ECO:0000256" key="1">
    <source>
        <dbReference type="SAM" id="MobiDB-lite"/>
    </source>
</evidence>
<feature type="compositionally biased region" description="Polar residues" evidence="1">
    <location>
        <begin position="54"/>
        <end position="63"/>
    </location>
</feature>
<dbReference type="Proteomes" id="UP001221898">
    <property type="component" value="Unassembled WGS sequence"/>
</dbReference>
<feature type="region of interest" description="Disordered" evidence="1">
    <location>
        <begin position="54"/>
        <end position="84"/>
    </location>
</feature>
<organism evidence="2 3">
    <name type="scientific">Aldrovandia affinis</name>
    <dbReference type="NCBI Taxonomy" id="143900"/>
    <lineage>
        <taxon>Eukaryota</taxon>
        <taxon>Metazoa</taxon>
        <taxon>Chordata</taxon>
        <taxon>Craniata</taxon>
        <taxon>Vertebrata</taxon>
        <taxon>Euteleostomi</taxon>
        <taxon>Actinopterygii</taxon>
        <taxon>Neopterygii</taxon>
        <taxon>Teleostei</taxon>
        <taxon>Notacanthiformes</taxon>
        <taxon>Halosauridae</taxon>
        <taxon>Aldrovandia</taxon>
    </lineage>
</organism>
<name>A0AAD7SLJ8_9TELE</name>
<accession>A0AAD7SLJ8</accession>
<reference evidence="2" key="1">
    <citation type="journal article" date="2023" name="Science">
        <title>Genome structures resolve the early diversification of teleost fishes.</title>
        <authorList>
            <person name="Parey E."/>
            <person name="Louis A."/>
            <person name="Montfort J."/>
            <person name="Bouchez O."/>
            <person name="Roques C."/>
            <person name="Iampietro C."/>
            <person name="Lluch J."/>
            <person name="Castinel A."/>
            <person name="Donnadieu C."/>
            <person name="Desvignes T."/>
            <person name="Floi Bucao C."/>
            <person name="Jouanno E."/>
            <person name="Wen M."/>
            <person name="Mejri S."/>
            <person name="Dirks R."/>
            <person name="Jansen H."/>
            <person name="Henkel C."/>
            <person name="Chen W.J."/>
            <person name="Zahm M."/>
            <person name="Cabau C."/>
            <person name="Klopp C."/>
            <person name="Thompson A.W."/>
            <person name="Robinson-Rechavi M."/>
            <person name="Braasch I."/>
            <person name="Lecointre G."/>
            <person name="Bobe J."/>
            <person name="Postlethwait J.H."/>
            <person name="Berthelot C."/>
            <person name="Roest Crollius H."/>
            <person name="Guiguen Y."/>
        </authorList>
    </citation>
    <scope>NUCLEOTIDE SEQUENCE</scope>
    <source>
        <strain evidence="2">NC1722</strain>
    </source>
</reference>
<proteinExistence type="predicted"/>